<dbReference type="PROSITE" id="PS00180">
    <property type="entry name" value="GLNA_1"/>
    <property type="match status" value="1"/>
</dbReference>
<sequence length="446" mass="50408">MNEIKGLRGTTGALPMERPRPHFIQLVFVDINGIPKGMEIPITRYEEAIEEGIAFDGSSIAGFQGIEDSDLLFKADPSTYAEVPWEGIARVYGYIYKDGKPYGADPRGVLKRALEMLEKEGFNAYIGPEPEFYILKKNGTWELHIPDIGGYFDLVALDKARELRREIALYMPAFGLIPEVLHHEVGKAQHEIDFRYDEALKTADNIVSFKYIVKAVAEMRGLHATFMPKPLYGYPGNGMHLHISLWKDGENVFIGEDGLSETALHFMAGILKHAKALTALTNPTVNSYKRLVPGYEAPVYISWGYKNRSTLIRVPAFSGNGARIEYRCPDPSANPYLAIAAVLIAGLDGIKRKLEPEAYVETNVYEMSEEERNKAGIETLPGSLGEALEELRRDKIIKEALAGAYENFIAYKEREWSEYVAYIESRELPLETKKVTEWELERYFYI</sequence>
<dbReference type="SMR" id="C5A3M8"/>
<dbReference type="InterPro" id="IPR036651">
    <property type="entry name" value="Gln_synt_N_sf"/>
</dbReference>
<evidence type="ECO:0000256" key="1">
    <source>
        <dbReference type="ARBA" id="ARBA00004496"/>
    </source>
</evidence>
<feature type="binding site" evidence="14">
    <location>
        <position position="308"/>
    </location>
    <ligand>
        <name>ATP</name>
        <dbReference type="ChEBI" id="CHEBI:30616"/>
    </ligand>
</feature>
<feature type="modified residue" description="O-AMP-tyrosine" evidence="16">
    <location>
        <position position="365"/>
    </location>
</feature>
<dbReference type="SMART" id="SM01230">
    <property type="entry name" value="Gln-synt_C"/>
    <property type="match status" value="1"/>
</dbReference>
<dbReference type="SUPFAM" id="SSF54368">
    <property type="entry name" value="Glutamine synthetase, N-terminal domain"/>
    <property type="match status" value="1"/>
</dbReference>
<dbReference type="GO" id="GO:0004356">
    <property type="term" value="F:glutamine synthetase activity"/>
    <property type="evidence" value="ECO:0007669"/>
    <property type="project" value="UniProtKB-EC"/>
</dbReference>
<evidence type="ECO:0000256" key="3">
    <source>
        <dbReference type="ARBA" id="ARBA00011354"/>
    </source>
</evidence>
<dbReference type="PATRIC" id="fig|593117.10.peg.336"/>
<dbReference type="PROSITE" id="PS51987">
    <property type="entry name" value="GS_CATALYTIC"/>
    <property type="match status" value="1"/>
</dbReference>
<evidence type="ECO:0000256" key="20">
    <source>
        <dbReference type="RuleBase" id="RU004356"/>
    </source>
</evidence>
<dbReference type="AlphaFoldDB" id="C5A3M8"/>
<dbReference type="GeneID" id="7987804"/>
<dbReference type="GO" id="GO:0006542">
    <property type="term" value="P:glutamine biosynthetic process"/>
    <property type="evidence" value="ECO:0007669"/>
    <property type="project" value="InterPro"/>
</dbReference>
<feature type="domain" description="GS beta-grasp" evidence="21">
    <location>
        <begin position="19"/>
        <end position="100"/>
    </location>
</feature>
<accession>C5A3M8</accession>
<dbReference type="eggNOG" id="arCOG01909">
    <property type="taxonomic scope" value="Archaea"/>
</dbReference>
<evidence type="ECO:0000259" key="21">
    <source>
        <dbReference type="PROSITE" id="PS51986"/>
    </source>
</evidence>
<keyword evidence="8 15" id="KW-0479">Metal-binding</keyword>
<dbReference type="GO" id="GO:0046872">
    <property type="term" value="F:metal ion binding"/>
    <property type="evidence" value="ECO:0007669"/>
    <property type="project" value="UniProtKB-KW"/>
</dbReference>
<evidence type="ECO:0000256" key="4">
    <source>
        <dbReference type="ARBA" id="ARBA00012937"/>
    </source>
</evidence>
<feature type="binding site" evidence="14">
    <location>
        <begin position="194"/>
        <end position="196"/>
    </location>
    <ligand>
        <name>ATP</name>
        <dbReference type="ChEBI" id="CHEBI:30616"/>
    </ligand>
</feature>
<evidence type="ECO:0000256" key="12">
    <source>
        <dbReference type="ARBA" id="ARBA00049436"/>
    </source>
</evidence>
<dbReference type="Gene3D" id="3.30.590.10">
    <property type="entry name" value="Glutamine synthetase/guanido kinase, catalytic domain"/>
    <property type="match status" value="1"/>
</dbReference>
<dbReference type="PROSITE" id="PS00181">
    <property type="entry name" value="GLNA_ATP"/>
    <property type="match status" value="1"/>
</dbReference>
<keyword evidence="10 14" id="KW-0067">ATP-binding</keyword>
<feature type="binding site" evidence="13">
    <location>
        <position position="290"/>
    </location>
    <ligand>
        <name>L-glutamate</name>
        <dbReference type="ChEBI" id="CHEBI:29985"/>
    </ligand>
</feature>
<dbReference type="OrthoDB" id="36124at2157"/>
<dbReference type="Proteomes" id="UP000001488">
    <property type="component" value="Chromosome"/>
</dbReference>
<evidence type="ECO:0000313" key="23">
    <source>
        <dbReference type="EMBL" id="ACS32840.1"/>
    </source>
</evidence>
<evidence type="ECO:0000256" key="9">
    <source>
        <dbReference type="ARBA" id="ARBA00022741"/>
    </source>
</evidence>
<protein>
    <recommendedName>
        <fullName evidence="5 20">Glutamine synthetase</fullName>
        <ecNumber evidence="4 20">6.3.1.2</ecNumber>
    </recommendedName>
</protein>
<evidence type="ECO:0000256" key="18">
    <source>
        <dbReference type="RuleBase" id="RU000384"/>
    </source>
</evidence>
<evidence type="ECO:0000313" key="24">
    <source>
        <dbReference type="Proteomes" id="UP000001488"/>
    </source>
</evidence>
<feature type="binding site" evidence="13">
    <location>
        <position position="296"/>
    </location>
    <ligand>
        <name>L-glutamate</name>
        <dbReference type="ChEBI" id="CHEBI:29985"/>
    </ligand>
</feature>
<dbReference type="InterPro" id="IPR004809">
    <property type="entry name" value="Gln_synth_I"/>
</dbReference>
<feature type="binding site" evidence="14">
    <location>
        <position position="179"/>
    </location>
    <ligand>
        <name>ATP</name>
        <dbReference type="ChEBI" id="CHEBI:30616"/>
    </ligand>
</feature>
<proteinExistence type="inferred from homology"/>
<dbReference type="Pfam" id="PF00120">
    <property type="entry name" value="Gln-synt_C"/>
    <property type="match status" value="1"/>
</dbReference>
<comment type="similarity">
    <text evidence="2 17 18">Belongs to the glutamine synthetase family.</text>
</comment>
<name>C5A3M8_THEGJ</name>
<dbReference type="GO" id="GO:0005737">
    <property type="term" value="C:cytoplasm"/>
    <property type="evidence" value="ECO:0007669"/>
    <property type="project" value="UniProtKB-SubCell"/>
</dbReference>
<feature type="binding site" evidence="15">
    <location>
        <position position="184"/>
    </location>
    <ligand>
        <name>Mg(2+)</name>
        <dbReference type="ChEBI" id="CHEBI:18420"/>
        <label>1</label>
    </ligand>
</feature>
<dbReference type="InterPro" id="IPR014746">
    <property type="entry name" value="Gln_synth/guanido_kin_cat_dom"/>
</dbReference>
<keyword evidence="11 15" id="KW-0460">Magnesium</keyword>
<evidence type="ECO:0000256" key="2">
    <source>
        <dbReference type="ARBA" id="ARBA00009897"/>
    </source>
</evidence>
<dbReference type="SUPFAM" id="SSF55931">
    <property type="entry name" value="Glutamine synthetase/guanido kinase"/>
    <property type="match status" value="1"/>
</dbReference>
<dbReference type="Pfam" id="PF03951">
    <property type="entry name" value="Gln-synt_N"/>
    <property type="match status" value="1"/>
</dbReference>
<dbReference type="HOGENOM" id="CLU_017290_1_3_2"/>
<dbReference type="PaxDb" id="593117-TGAM_0338"/>
<dbReference type="PROSITE" id="PS51986">
    <property type="entry name" value="GS_BETA_GRASP"/>
    <property type="match status" value="1"/>
</dbReference>
<dbReference type="EMBL" id="CP001398">
    <property type="protein sequence ID" value="ACS32840.1"/>
    <property type="molecule type" value="Genomic_DNA"/>
</dbReference>
<evidence type="ECO:0000256" key="11">
    <source>
        <dbReference type="ARBA" id="ARBA00022842"/>
    </source>
</evidence>
<evidence type="ECO:0000256" key="13">
    <source>
        <dbReference type="PIRSR" id="PIRSR604809-1"/>
    </source>
</evidence>
<evidence type="ECO:0000256" key="17">
    <source>
        <dbReference type="PROSITE-ProRule" id="PRU01330"/>
    </source>
</evidence>
<reference evidence="23 24" key="1">
    <citation type="journal article" date="2007" name="Genome Biol.">
        <title>Genome analysis and genome-wide proteomics of Thermococcus gammatolerans, the most radioresistant organism known amongst the Archaea.</title>
        <authorList>
            <person name="Zivanovic Y."/>
            <person name="Armengaud J."/>
            <person name="Lagorce A."/>
            <person name="Leplat C."/>
            <person name="Guerin P."/>
            <person name="Dutertre M."/>
            <person name="Anthouard V."/>
            <person name="Forterre P."/>
            <person name="Wincker P."/>
            <person name="Confalonieri F."/>
        </authorList>
    </citation>
    <scope>NUCLEOTIDE SEQUENCE [LARGE SCALE GENOMIC DNA]</scope>
    <source>
        <strain evidence="24">DSM 15229 / JCM 11827 / EJ3</strain>
    </source>
</reference>
<evidence type="ECO:0000256" key="7">
    <source>
        <dbReference type="ARBA" id="ARBA00022598"/>
    </source>
</evidence>
<feature type="binding site" evidence="15">
    <location>
        <position position="240"/>
    </location>
    <ligand>
        <name>Mg(2+)</name>
        <dbReference type="ChEBI" id="CHEBI:18420"/>
        <label>1</label>
    </ligand>
</feature>
<dbReference type="KEGG" id="tga:TGAM_0338"/>
<evidence type="ECO:0000256" key="10">
    <source>
        <dbReference type="ARBA" id="ARBA00022840"/>
    </source>
</evidence>
<evidence type="ECO:0000256" key="19">
    <source>
        <dbReference type="RuleBase" id="RU000385"/>
    </source>
</evidence>
<dbReference type="InterPro" id="IPR027302">
    <property type="entry name" value="Gln_synth_N_conserv_site"/>
</dbReference>
<dbReference type="PANTHER" id="PTHR43785:SF12">
    <property type="entry name" value="TYPE-1 GLUTAMINE SYNTHETASE 2"/>
    <property type="match status" value="1"/>
</dbReference>
<dbReference type="InterPro" id="IPR008147">
    <property type="entry name" value="Gln_synt_N"/>
</dbReference>
<comment type="cofactor">
    <cofactor evidence="15">
        <name>Mg(2+)</name>
        <dbReference type="ChEBI" id="CHEBI:18420"/>
    </cofactor>
    <text evidence="15">Binds 2 Mg(2+) ions per subunit.</text>
</comment>
<dbReference type="InterPro" id="IPR027303">
    <property type="entry name" value="Gln_synth_gly_rich_site"/>
</dbReference>
<feature type="domain" description="GS catalytic" evidence="22">
    <location>
        <begin position="106"/>
        <end position="446"/>
    </location>
</feature>
<feature type="binding site" evidence="15">
    <location>
        <position position="325"/>
    </location>
    <ligand>
        <name>Mg(2+)</name>
        <dbReference type="ChEBI" id="CHEBI:18420"/>
        <label>1</label>
    </ligand>
</feature>
<evidence type="ECO:0000256" key="14">
    <source>
        <dbReference type="PIRSR" id="PIRSR604809-2"/>
    </source>
</evidence>
<gene>
    <name evidence="23" type="primary">glnA</name>
    <name evidence="23" type="ordered locus">TGAM_0338</name>
</gene>
<feature type="binding site" evidence="14">
    <location>
        <begin position="242"/>
        <end position="244"/>
    </location>
    <ligand>
        <name>ATP</name>
        <dbReference type="ChEBI" id="CHEBI:30616"/>
    </ligand>
</feature>
<dbReference type="NCBIfam" id="TIGR00653">
    <property type="entry name" value="GlnA"/>
    <property type="match status" value="1"/>
</dbReference>
<dbReference type="PANTHER" id="PTHR43785">
    <property type="entry name" value="GAMMA-GLUTAMYLPUTRESCINE SYNTHETASE"/>
    <property type="match status" value="1"/>
</dbReference>
<keyword evidence="24" id="KW-1185">Reference proteome</keyword>
<evidence type="ECO:0000256" key="16">
    <source>
        <dbReference type="PIRSR" id="PIRSR604809-50"/>
    </source>
</evidence>
<evidence type="ECO:0000256" key="8">
    <source>
        <dbReference type="ARBA" id="ARBA00022723"/>
    </source>
</evidence>
<comment type="subunit">
    <text evidence="3">Oligomer of 12 subunits arranged in the form of two hexagons.</text>
</comment>
<keyword evidence="16" id="KW-0597">Phosphoprotein</keyword>
<evidence type="ECO:0000256" key="15">
    <source>
        <dbReference type="PIRSR" id="PIRSR604809-3"/>
    </source>
</evidence>
<dbReference type="STRING" id="593117.TGAM_0338"/>
<keyword evidence="7 20" id="KW-0436">Ligase</keyword>
<feature type="binding site" evidence="15">
    <location>
        <position position="191"/>
    </location>
    <ligand>
        <name>Mg(2+)</name>
        <dbReference type="ChEBI" id="CHEBI:18420"/>
        <label>1</label>
    </ligand>
</feature>
<keyword evidence="6 19" id="KW-0963">Cytoplasm</keyword>
<dbReference type="Gene3D" id="3.10.20.70">
    <property type="entry name" value="Glutamine synthetase, N-terminal domain"/>
    <property type="match status" value="1"/>
</dbReference>
<feature type="binding site" evidence="13">
    <location>
        <position position="327"/>
    </location>
    <ligand>
        <name>L-glutamate</name>
        <dbReference type="ChEBI" id="CHEBI:29985"/>
    </ligand>
</feature>
<dbReference type="EC" id="6.3.1.2" evidence="4 20"/>
<dbReference type="GO" id="GO:0005524">
    <property type="term" value="F:ATP binding"/>
    <property type="evidence" value="ECO:0007669"/>
    <property type="project" value="UniProtKB-KW"/>
</dbReference>
<comment type="catalytic activity">
    <reaction evidence="12 20">
        <text>L-glutamate + NH4(+) + ATP = L-glutamine + ADP + phosphate + H(+)</text>
        <dbReference type="Rhea" id="RHEA:16169"/>
        <dbReference type="ChEBI" id="CHEBI:15378"/>
        <dbReference type="ChEBI" id="CHEBI:28938"/>
        <dbReference type="ChEBI" id="CHEBI:29985"/>
        <dbReference type="ChEBI" id="CHEBI:30616"/>
        <dbReference type="ChEBI" id="CHEBI:43474"/>
        <dbReference type="ChEBI" id="CHEBI:58359"/>
        <dbReference type="ChEBI" id="CHEBI:456216"/>
        <dbReference type="EC" id="6.3.1.2"/>
    </reaction>
</comment>
<dbReference type="RefSeq" id="WP_015857958.1">
    <property type="nucleotide sequence ID" value="NC_012804.1"/>
</dbReference>
<dbReference type="InterPro" id="IPR008146">
    <property type="entry name" value="Gln_synth_cat_dom"/>
</dbReference>
<evidence type="ECO:0000256" key="5">
    <source>
        <dbReference type="ARBA" id="ARBA00021364"/>
    </source>
</evidence>
<feature type="binding site" evidence="13">
    <location>
        <position position="308"/>
    </location>
    <ligand>
        <name>L-glutamate</name>
        <dbReference type="ChEBI" id="CHEBI:29985"/>
    </ligand>
</feature>
<feature type="binding site" evidence="15">
    <location>
        <position position="129"/>
    </location>
    <ligand>
        <name>Mg(2+)</name>
        <dbReference type="ChEBI" id="CHEBI:18420"/>
        <label>1</label>
    </ligand>
</feature>
<evidence type="ECO:0000256" key="6">
    <source>
        <dbReference type="ARBA" id="ARBA00022490"/>
    </source>
</evidence>
<organism evidence="23 24">
    <name type="scientific">Thermococcus gammatolerans (strain DSM 15229 / JCM 11827 / EJ3)</name>
    <dbReference type="NCBI Taxonomy" id="593117"/>
    <lineage>
        <taxon>Archaea</taxon>
        <taxon>Methanobacteriati</taxon>
        <taxon>Methanobacteriota</taxon>
        <taxon>Thermococci</taxon>
        <taxon>Thermococcales</taxon>
        <taxon>Thermococcaceae</taxon>
        <taxon>Thermococcus</taxon>
    </lineage>
</organism>
<evidence type="ECO:0000259" key="22">
    <source>
        <dbReference type="PROSITE" id="PS51987"/>
    </source>
</evidence>
<keyword evidence="9 14" id="KW-0547">Nucleotide-binding</keyword>
<comment type="subcellular location">
    <subcellularLocation>
        <location evidence="1 19">Cytoplasm</location>
    </subcellularLocation>
</comment>
<feature type="binding site" evidence="15">
    <location>
        <position position="131"/>
    </location>
    <ligand>
        <name>Mg(2+)</name>
        <dbReference type="ChEBI" id="CHEBI:18420"/>
        <label>1</label>
    </ligand>
</feature>